<proteinExistence type="predicted"/>
<evidence type="ECO:0000256" key="2">
    <source>
        <dbReference type="SAM" id="Phobius"/>
    </source>
</evidence>
<dbReference type="EMBL" id="CP088156">
    <property type="protein sequence ID" value="UFZ03209.1"/>
    <property type="molecule type" value="Genomic_DNA"/>
</dbReference>
<gene>
    <name evidence="3" type="ORF">LQG66_28815</name>
</gene>
<feature type="transmembrane region" description="Helical" evidence="2">
    <location>
        <begin position="276"/>
        <end position="309"/>
    </location>
</feature>
<feature type="compositionally biased region" description="Pro residues" evidence="1">
    <location>
        <begin position="408"/>
        <end position="418"/>
    </location>
</feature>
<name>A0ABY3R8D1_9BRAD</name>
<feature type="transmembrane region" description="Helical" evidence="2">
    <location>
        <begin position="57"/>
        <end position="76"/>
    </location>
</feature>
<dbReference type="Proteomes" id="UP001431010">
    <property type="component" value="Chromosome"/>
</dbReference>
<keyword evidence="2" id="KW-1133">Transmembrane helix</keyword>
<sequence length="511" mass="52432">MADLHAGGSQAPQAFDPLAWREGLRQPLLALYLVPLASFAGAFLGCLATLHLTRSGVPPALASATATLLLCAALIVEPTRDLIPTTFSSSAYGGSFSGMTSIVTLSESVARAGLPASASFILLSVFCGLVFCTVCAIEMRMRVVLLRGYGGRFGALAAVGSFLFLSLAPLLGPEGEVLHLARLDEFDKGLGDSLVIFASCLAGMFATIFALRSPNVAGSGRAARIFTSAAVAFLGLAILQQLRPGDGCLVDAYYAGCFLGMSSSQRLRGLVEPVVAAAALTVFLVQASAILPSVGGSLGFAAFIVVVAVDAARRVGRLLPLHDHPAAVGLGRGLAAALAVAGLLLPNSAFHVEAVVETTGSIPRVETSVAARAPADLPDEPAAEATVAAAPSSTPGDPPPAADWKPDILPPVIPPPVATPVRNELPRPRHASRSAPVSPRSLPDDPGPWRIIHAGQPARPRAGTTTGPQPAPAKRGPMRVVVPTVVSSRPASRSEPQRVRESQPAPAAPAP</sequence>
<feature type="compositionally biased region" description="Low complexity" evidence="1">
    <location>
        <begin position="478"/>
        <end position="494"/>
    </location>
</feature>
<feature type="transmembrane region" description="Helical" evidence="2">
    <location>
        <begin position="116"/>
        <end position="137"/>
    </location>
</feature>
<protein>
    <submittedName>
        <fullName evidence="3">Uncharacterized protein</fullName>
    </submittedName>
</protein>
<evidence type="ECO:0000313" key="4">
    <source>
        <dbReference type="Proteomes" id="UP001431010"/>
    </source>
</evidence>
<feature type="transmembrane region" description="Helical" evidence="2">
    <location>
        <begin position="223"/>
        <end position="242"/>
    </location>
</feature>
<feature type="transmembrane region" description="Helical" evidence="2">
    <location>
        <begin position="29"/>
        <end position="50"/>
    </location>
</feature>
<feature type="region of interest" description="Disordered" evidence="1">
    <location>
        <begin position="375"/>
        <end position="511"/>
    </location>
</feature>
<feature type="transmembrane region" description="Helical" evidence="2">
    <location>
        <begin position="149"/>
        <end position="170"/>
    </location>
</feature>
<dbReference type="RefSeq" id="WP_231319232.1">
    <property type="nucleotide sequence ID" value="NZ_CP088156.1"/>
</dbReference>
<accession>A0ABY3R8D1</accession>
<keyword evidence="4" id="KW-1185">Reference proteome</keyword>
<organism evidence="3 4">
    <name type="scientific">Bradyrhizobium ontarionense</name>
    <dbReference type="NCBI Taxonomy" id="2898149"/>
    <lineage>
        <taxon>Bacteria</taxon>
        <taxon>Pseudomonadati</taxon>
        <taxon>Pseudomonadota</taxon>
        <taxon>Alphaproteobacteria</taxon>
        <taxon>Hyphomicrobiales</taxon>
        <taxon>Nitrobacteraceae</taxon>
        <taxon>Bradyrhizobium</taxon>
    </lineage>
</organism>
<keyword evidence="2" id="KW-0472">Membrane</keyword>
<keyword evidence="2" id="KW-0812">Transmembrane</keyword>
<feature type="compositionally biased region" description="Low complexity" evidence="1">
    <location>
        <begin position="383"/>
        <end position="394"/>
    </location>
</feature>
<feature type="transmembrane region" description="Helical" evidence="2">
    <location>
        <begin position="190"/>
        <end position="211"/>
    </location>
</feature>
<reference evidence="3" key="1">
    <citation type="journal article" date="2024" name="Antonie Van Leeuwenhoek">
        <title>Bradyrhizobium ontarionense sp. nov., a novel bacterial symbiont isolated from Aeschynomene indica (Indian jointvetch), harbours photosynthesis, nitrogen fixation and nitrous oxide (N2O) reductase genes.</title>
        <authorList>
            <person name="Bromfield E.S.P."/>
            <person name="Cloutier S."/>
        </authorList>
    </citation>
    <scope>NUCLEOTIDE SEQUENCE</scope>
    <source>
        <strain evidence="3">A19</strain>
    </source>
</reference>
<evidence type="ECO:0000256" key="1">
    <source>
        <dbReference type="SAM" id="MobiDB-lite"/>
    </source>
</evidence>
<evidence type="ECO:0000313" key="3">
    <source>
        <dbReference type="EMBL" id="UFZ03209.1"/>
    </source>
</evidence>